<feature type="compositionally biased region" description="Basic and acidic residues" evidence="1">
    <location>
        <begin position="348"/>
        <end position="375"/>
    </location>
</feature>
<feature type="transmembrane region" description="Helical" evidence="2">
    <location>
        <begin position="232"/>
        <end position="253"/>
    </location>
</feature>
<evidence type="ECO:0000313" key="3">
    <source>
        <dbReference type="EMBL" id="KAG0150724.1"/>
    </source>
</evidence>
<proteinExistence type="predicted"/>
<reference evidence="3" key="1">
    <citation type="submission" date="2013-11" db="EMBL/GenBank/DDBJ databases">
        <title>Genome sequence of the fusiform rust pathogen reveals effectors for host alternation and coevolution with pine.</title>
        <authorList>
            <consortium name="DOE Joint Genome Institute"/>
            <person name="Smith K."/>
            <person name="Pendleton A."/>
            <person name="Kubisiak T."/>
            <person name="Anderson C."/>
            <person name="Salamov A."/>
            <person name="Aerts A."/>
            <person name="Riley R."/>
            <person name="Clum A."/>
            <person name="Lindquist E."/>
            <person name="Ence D."/>
            <person name="Campbell M."/>
            <person name="Kronenberg Z."/>
            <person name="Feau N."/>
            <person name="Dhillon B."/>
            <person name="Hamelin R."/>
            <person name="Burleigh J."/>
            <person name="Smith J."/>
            <person name="Yandell M."/>
            <person name="Nelson C."/>
            <person name="Grigoriev I."/>
            <person name="Davis J."/>
        </authorList>
    </citation>
    <scope>NUCLEOTIDE SEQUENCE</scope>
    <source>
        <strain evidence="3">G11</strain>
    </source>
</reference>
<feature type="compositionally biased region" description="Polar residues" evidence="1">
    <location>
        <begin position="326"/>
        <end position="347"/>
    </location>
</feature>
<organism evidence="3 4">
    <name type="scientific">Cronartium quercuum f. sp. fusiforme G11</name>
    <dbReference type="NCBI Taxonomy" id="708437"/>
    <lineage>
        <taxon>Eukaryota</taxon>
        <taxon>Fungi</taxon>
        <taxon>Dikarya</taxon>
        <taxon>Basidiomycota</taxon>
        <taxon>Pucciniomycotina</taxon>
        <taxon>Pucciniomycetes</taxon>
        <taxon>Pucciniales</taxon>
        <taxon>Coleosporiaceae</taxon>
        <taxon>Cronartium</taxon>
    </lineage>
</organism>
<feature type="transmembrane region" description="Helical" evidence="2">
    <location>
        <begin position="89"/>
        <end position="113"/>
    </location>
</feature>
<protein>
    <submittedName>
        <fullName evidence="3">Uncharacterized protein</fullName>
    </submittedName>
</protein>
<evidence type="ECO:0000256" key="2">
    <source>
        <dbReference type="SAM" id="Phobius"/>
    </source>
</evidence>
<comment type="caution">
    <text evidence="3">The sequence shown here is derived from an EMBL/GenBank/DDBJ whole genome shotgun (WGS) entry which is preliminary data.</text>
</comment>
<feature type="region of interest" description="Disordered" evidence="1">
    <location>
        <begin position="312"/>
        <end position="385"/>
    </location>
</feature>
<accession>A0A9P6NV31</accession>
<gene>
    <name evidence="3" type="ORF">CROQUDRAFT_713215</name>
</gene>
<sequence>MGFSAFPICCLPVRVIFQAWDMISEVSNDDYATPGPPCTPTAMLLTLKYNVARSPLVPTSLKSWLPSAPPIPPITSPSMSAFSGFQLHLLFSLSVPIGLSFLILTKIFLGIWLRLYAEDRLRSLEERVVKDELNDRGRMPIGTSEAELKKEREECKLIASESFDVPQQAGGKGGANIPMEELGRFDMMRSRICVVSGVGNSRAIGRAIVLLWKRYKYELAKPIDIDFNIRKMRASVFTFTLGLLIALTQMLALRASILSQLFKTKTSPPKEVYWDTKAIEEEEAEKTETCCFCIRVVKSRHWADDCEVKESPLPKGRIRKKPPELQQMTDPSPLPQQMTIPPDTNQKSLEEEIPKEGSLKAEILEEESSKADIRKQNIPKEGSLE</sequence>
<dbReference type="AlphaFoldDB" id="A0A9P6NV31"/>
<keyword evidence="2" id="KW-0472">Membrane</keyword>
<dbReference type="Proteomes" id="UP000886653">
    <property type="component" value="Unassembled WGS sequence"/>
</dbReference>
<keyword evidence="2" id="KW-1133">Transmembrane helix</keyword>
<evidence type="ECO:0000313" key="4">
    <source>
        <dbReference type="Proteomes" id="UP000886653"/>
    </source>
</evidence>
<keyword evidence="2" id="KW-0812">Transmembrane</keyword>
<evidence type="ECO:0000256" key="1">
    <source>
        <dbReference type="SAM" id="MobiDB-lite"/>
    </source>
</evidence>
<keyword evidence="4" id="KW-1185">Reference proteome</keyword>
<name>A0A9P6NV31_9BASI</name>
<dbReference type="EMBL" id="MU167217">
    <property type="protein sequence ID" value="KAG0150724.1"/>
    <property type="molecule type" value="Genomic_DNA"/>
</dbReference>